<protein>
    <submittedName>
        <fullName evidence="8">Zinc-regulated transporter</fullName>
    </submittedName>
</protein>
<keyword evidence="9" id="KW-1185">Reference proteome</keyword>
<evidence type="ECO:0000256" key="2">
    <source>
        <dbReference type="ARBA" id="ARBA00022692"/>
    </source>
</evidence>
<gene>
    <name evidence="8" type="ORF">QBC41DRAFT_34011</name>
</gene>
<dbReference type="InterPro" id="IPR003689">
    <property type="entry name" value="ZIP"/>
</dbReference>
<comment type="caution">
    <text evidence="8">The sequence shown here is derived from an EMBL/GenBank/DDBJ whole genome shotgun (WGS) entry which is preliminary data.</text>
</comment>
<feature type="transmembrane region" description="Helical" evidence="6">
    <location>
        <begin position="520"/>
        <end position="540"/>
    </location>
</feature>
<evidence type="ECO:0000313" key="8">
    <source>
        <dbReference type="EMBL" id="KAK0661655.1"/>
    </source>
</evidence>
<dbReference type="PANTHER" id="PTHR11040:SF44">
    <property type="entry name" value="PROTEIN ZNTC-RELATED"/>
    <property type="match status" value="1"/>
</dbReference>
<keyword evidence="4 6" id="KW-0472">Membrane</keyword>
<dbReference type="Proteomes" id="UP001174997">
    <property type="component" value="Unassembled WGS sequence"/>
</dbReference>
<organism evidence="8 9">
    <name type="scientific">Cercophora samala</name>
    <dbReference type="NCBI Taxonomy" id="330535"/>
    <lineage>
        <taxon>Eukaryota</taxon>
        <taxon>Fungi</taxon>
        <taxon>Dikarya</taxon>
        <taxon>Ascomycota</taxon>
        <taxon>Pezizomycotina</taxon>
        <taxon>Sordariomycetes</taxon>
        <taxon>Sordariomycetidae</taxon>
        <taxon>Sordariales</taxon>
        <taxon>Lasiosphaeriaceae</taxon>
        <taxon>Cercophora</taxon>
    </lineage>
</organism>
<feature type="transmembrane region" description="Helical" evidence="6">
    <location>
        <begin position="552"/>
        <end position="571"/>
    </location>
</feature>
<feature type="signal peptide" evidence="7">
    <location>
        <begin position="1"/>
        <end position="28"/>
    </location>
</feature>
<dbReference type="PANTHER" id="PTHR11040">
    <property type="entry name" value="ZINC/IRON TRANSPORTER"/>
    <property type="match status" value="1"/>
</dbReference>
<feature type="region of interest" description="Disordered" evidence="5">
    <location>
        <begin position="487"/>
        <end position="507"/>
    </location>
</feature>
<dbReference type="GO" id="GO:0005886">
    <property type="term" value="C:plasma membrane"/>
    <property type="evidence" value="ECO:0007669"/>
    <property type="project" value="TreeGrafter"/>
</dbReference>
<feature type="compositionally biased region" description="Basic residues" evidence="5">
    <location>
        <begin position="435"/>
        <end position="446"/>
    </location>
</feature>
<keyword evidence="3 6" id="KW-1133">Transmembrane helix</keyword>
<keyword evidence="2 6" id="KW-0812">Transmembrane</keyword>
<dbReference type="Pfam" id="PF02535">
    <property type="entry name" value="Zip"/>
    <property type="match status" value="2"/>
</dbReference>
<feature type="transmembrane region" description="Helical" evidence="6">
    <location>
        <begin position="283"/>
        <end position="304"/>
    </location>
</feature>
<feature type="chain" id="PRO_5041386435" evidence="7">
    <location>
        <begin position="29"/>
        <end position="614"/>
    </location>
</feature>
<feature type="region of interest" description="Disordered" evidence="5">
    <location>
        <begin position="431"/>
        <end position="452"/>
    </location>
</feature>
<evidence type="ECO:0000256" key="4">
    <source>
        <dbReference type="ARBA" id="ARBA00023136"/>
    </source>
</evidence>
<keyword evidence="7" id="KW-0732">Signal</keyword>
<sequence length="614" mass="64751">MFQSLPSMRASVLYGLLLAAPSLSLVSASPSPIDARHVVTDPARVVAQATVTAVSECHAHGNDYYCQAGVTEFRIVGSETAASYTDCHPHGSKTYCVGPKSDEVEIVLAAATAPAVTAAPTATGSSALTAVSACHLHGSELLCMHGATEYKVQTTVTATATQDLPAQFTACHAHGAETYCRGSAGEEVEITLATAEEDHDDHGHDESEELDCHFHAGVEHCVGKDGEKVANTCERTPRDYNIKLRVGLLFVMLVTSSIGVFTPILISSFVSPNHIVFTILRQFGTGVIISTAFVHLYTHAVLMFQNECLGKLEYEATASAILMAGIFLSFLIEYIGVRFVQWHQAKQQARKAESSDGEQQGPAAGKTDMVNITVLEAGVIFHSLLIGLTVVVAGDSFFGTLFAVIVFHQMFEGIALGTRIAALGHPSAATAHSGVHGHGHGPGHAHYHPEPKPATEIAAAGDIVAHVSKEGHNHEHGHNHLTIPHAHKTAKSGSVSSQNGSENSTTAGELTPHVSMFKKLMLALAFALVTPIGMAIGIGALHQFNGNDPSTIIAIGTLDAFSAGILVWVGVVEMWAHDWMLGGEMTNSGPLKTALGLISMVIGLAVMSLLGKWA</sequence>
<feature type="transmembrane region" description="Helical" evidence="6">
    <location>
        <begin position="316"/>
        <end position="337"/>
    </location>
</feature>
<dbReference type="AlphaFoldDB" id="A0AA40D3G0"/>
<evidence type="ECO:0000313" key="9">
    <source>
        <dbReference type="Proteomes" id="UP001174997"/>
    </source>
</evidence>
<dbReference type="EMBL" id="JAULSY010000149">
    <property type="protein sequence ID" value="KAK0661655.1"/>
    <property type="molecule type" value="Genomic_DNA"/>
</dbReference>
<evidence type="ECO:0000256" key="5">
    <source>
        <dbReference type="SAM" id="MobiDB-lite"/>
    </source>
</evidence>
<evidence type="ECO:0000256" key="1">
    <source>
        <dbReference type="ARBA" id="ARBA00004141"/>
    </source>
</evidence>
<feature type="transmembrane region" description="Helical" evidence="6">
    <location>
        <begin position="591"/>
        <end position="610"/>
    </location>
</feature>
<feature type="transmembrane region" description="Helical" evidence="6">
    <location>
        <begin position="246"/>
        <end position="271"/>
    </location>
</feature>
<accession>A0AA40D3G0</accession>
<feature type="transmembrane region" description="Helical" evidence="6">
    <location>
        <begin position="379"/>
        <end position="407"/>
    </location>
</feature>
<name>A0AA40D3G0_9PEZI</name>
<proteinExistence type="predicted"/>
<comment type="subcellular location">
    <subcellularLocation>
        <location evidence="1">Membrane</location>
        <topology evidence="1">Multi-pass membrane protein</topology>
    </subcellularLocation>
</comment>
<evidence type="ECO:0000256" key="7">
    <source>
        <dbReference type="SAM" id="SignalP"/>
    </source>
</evidence>
<feature type="compositionally biased region" description="Polar residues" evidence="5">
    <location>
        <begin position="491"/>
        <end position="507"/>
    </location>
</feature>
<dbReference type="GO" id="GO:0005385">
    <property type="term" value="F:zinc ion transmembrane transporter activity"/>
    <property type="evidence" value="ECO:0007669"/>
    <property type="project" value="TreeGrafter"/>
</dbReference>
<reference evidence="8" key="1">
    <citation type="submission" date="2023-06" db="EMBL/GenBank/DDBJ databases">
        <title>Genome-scale phylogeny and comparative genomics of the fungal order Sordariales.</title>
        <authorList>
            <consortium name="Lawrence Berkeley National Laboratory"/>
            <person name="Hensen N."/>
            <person name="Bonometti L."/>
            <person name="Westerberg I."/>
            <person name="Brannstrom I.O."/>
            <person name="Guillou S."/>
            <person name="Cros-Aarteil S."/>
            <person name="Calhoun S."/>
            <person name="Haridas S."/>
            <person name="Kuo A."/>
            <person name="Mondo S."/>
            <person name="Pangilinan J."/>
            <person name="Riley R."/>
            <person name="Labutti K."/>
            <person name="Andreopoulos B."/>
            <person name="Lipzen A."/>
            <person name="Chen C."/>
            <person name="Yanf M."/>
            <person name="Daum C."/>
            <person name="Ng V."/>
            <person name="Clum A."/>
            <person name="Steindorff A."/>
            <person name="Ohm R."/>
            <person name="Martin F."/>
            <person name="Silar P."/>
            <person name="Natvig D."/>
            <person name="Lalanne C."/>
            <person name="Gautier V."/>
            <person name="Ament-Velasquez S.L."/>
            <person name="Kruys A."/>
            <person name="Hutchinson M.I."/>
            <person name="Powell A.J."/>
            <person name="Barry K."/>
            <person name="Miller A.N."/>
            <person name="Grigoriev I.V."/>
            <person name="Debuchy R."/>
            <person name="Gladieux P."/>
            <person name="Thoren M.H."/>
            <person name="Johannesson H."/>
        </authorList>
    </citation>
    <scope>NUCLEOTIDE SEQUENCE</scope>
    <source>
        <strain evidence="8">CBS 307.81</strain>
    </source>
</reference>
<evidence type="ECO:0000256" key="6">
    <source>
        <dbReference type="SAM" id="Phobius"/>
    </source>
</evidence>
<evidence type="ECO:0000256" key="3">
    <source>
        <dbReference type="ARBA" id="ARBA00022989"/>
    </source>
</evidence>